<gene>
    <name evidence="2" type="ORF">F7R15_25195</name>
</gene>
<sequence length="126" mass="13188">MKTLLALAFAALMFTTGHASAACVYIQNTYSGIVPANSFVVVQGPFTITGANGCRQANITSTITGLGLGSPPSLVIEKLDGSVWKHIDGGNRSTASTLGALGTYRVRHVNDHNVARGYSGTTRYGR</sequence>
<dbReference type="Proteomes" id="UP000460142">
    <property type="component" value="Unassembled WGS sequence"/>
</dbReference>
<evidence type="ECO:0000313" key="3">
    <source>
        <dbReference type="Proteomes" id="UP000460142"/>
    </source>
</evidence>
<dbReference type="RefSeq" id="WP_139315802.1">
    <property type="nucleotide sequence ID" value="NZ_LT629709.1"/>
</dbReference>
<feature type="signal peptide" evidence="1">
    <location>
        <begin position="1"/>
        <end position="21"/>
    </location>
</feature>
<reference evidence="2 3" key="1">
    <citation type="submission" date="2019-09" db="EMBL/GenBank/DDBJ databases">
        <title>Draft genome sequences of 48 bacterial type strains from the CCUG.</title>
        <authorList>
            <person name="Tunovic T."/>
            <person name="Pineiro-Iglesias B."/>
            <person name="Unosson C."/>
            <person name="Inganas E."/>
            <person name="Ohlen M."/>
            <person name="Cardew S."/>
            <person name="Jensie-Markopoulos S."/>
            <person name="Salva-Serra F."/>
            <person name="Jaen-Luchoro D."/>
            <person name="Karlsson R."/>
            <person name="Svensson-Stadler L."/>
            <person name="Chun J."/>
            <person name="Moore E."/>
        </authorList>
    </citation>
    <scope>NUCLEOTIDE SEQUENCE [LARGE SCALE GENOMIC DNA]</scope>
    <source>
        <strain evidence="2 3">CCUG 53116</strain>
    </source>
</reference>
<evidence type="ECO:0000313" key="2">
    <source>
        <dbReference type="EMBL" id="KAB0481606.1"/>
    </source>
</evidence>
<keyword evidence="1" id="KW-0732">Signal</keyword>
<dbReference type="OrthoDB" id="6989278at2"/>
<protein>
    <submittedName>
        <fullName evidence="2">Uncharacterized protein</fullName>
    </submittedName>
</protein>
<proteinExistence type="predicted"/>
<dbReference type="EMBL" id="VZPS01000023">
    <property type="protein sequence ID" value="KAB0481606.1"/>
    <property type="molecule type" value="Genomic_DNA"/>
</dbReference>
<feature type="chain" id="PRO_5026260425" evidence="1">
    <location>
        <begin position="22"/>
        <end position="126"/>
    </location>
</feature>
<name>A0A6H9RJX1_PSERE</name>
<organism evidence="2 3">
    <name type="scientific">Pseudomonas reinekei</name>
    <dbReference type="NCBI Taxonomy" id="395598"/>
    <lineage>
        <taxon>Bacteria</taxon>
        <taxon>Pseudomonadati</taxon>
        <taxon>Pseudomonadota</taxon>
        <taxon>Gammaproteobacteria</taxon>
        <taxon>Pseudomonadales</taxon>
        <taxon>Pseudomonadaceae</taxon>
        <taxon>Pseudomonas</taxon>
    </lineage>
</organism>
<accession>A0A6H9RJX1</accession>
<evidence type="ECO:0000256" key="1">
    <source>
        <dbReference type="SAM" id="SignalP"/>
    </source>
</evidence>
<comment type="caution">
    <text evidence="2">The sequence shown here is derived from an EMBL/GenBank/DDBJ whole genome shotgun (WGS) entry which is preliminary data.</text>
</comment>
<dbReference type="PROSITE" id="PS51257">
    <property type="entry name" value="PROKAR_LIPOPROTEIN"/>
    <property type="match status" value="1"/>
</dbReference>
<dbReference type="AlphaFoldDB" id="A0A6H9RJX1"/>